<keyword evidence="1" id="KW-0472">Membrane</keyword>
<name>A0AAU7CTS4_9BACT</name>
<evidence type="ECO:0000313" key="2">
    <source>
        <dbReference type="EMBL" id="XBH08490.1"/>
    </source>
</evidence>
<feature type="transmembrane region" description="Helical" evidence="1">
    <location>
        <begin position="58"/>
        <end position="77"/>
    </location>
</feature>
<evidence type="ECO:0008006" key="3">
    <source>
        <dbReference type="Google" id="ProtNLM"/>
    </source>
</evidence>
<feature type="transmembrane region" description="Helical" evidence="1">
    <location>
        <begin position="27"/>
        <end position="46"/>
    </location>
</feature>
<keyword evidence="2" id="KW-0614">Plasmid</keyword>
<keyword evidence="1" id="KW-1133">Transmembrane helix</keyword>
<dbReference type="Gene3D" id="3.40.720.10">
    <property type="entry name" value="Alkaline Phosphatase, subunit A"/>
    <property type="match status" value="1"/>
</dbReference>
<dbReference type="EMBL" id="CP155448">
    <property type="protein sequence ID" value="XBH08490.1"/>
    <property type="molecule type" value="Genomic_DNA"/>
</dbReference>
<reference evidence="2" key="1">
    <citation type="submission" date="2024-05" db="EMBL/GenBank/DDBJ databases">
        <title>Planctomycetes of the genus Singulisphaera possess chitinolytic capabilities.</title>
        <authorList>
            <person name="Ivanova A."/>
        </authorList>
    </citation>
    <scope>NUCLEOTIDE SEQUENCE</scope>
    <source>
        <strain evidence="2">Ch08T</strain>
        <plasmid evidence="2">pSnCh</plasmid>
    </source>
</reference>
<evidence type="ECO:0000256" key="1">
    <source>
        <dbReference type="SAM" id="Phobius"/>
    </source>
</evidence>
<organism evidence="2">
    <name type="scientific">Singulisphaera sp. Ch08</name>
    <dbReference type="NCBI Taxonomy" id="3120278"/>
    <lineage>
        <taxon>Bacteria</taxon>
        <taxon>Pseudomonadati</taxon>
        <taxon>Planctomycetota</taxon>
        <taxon>Planctomycetia</taxon>
        <taxon>Isosphaerales</taxon>
        <taxon>Isosphaeraceae</taxon>
        <taxon>Singulisphaera</taxon>
    </lineage>
</organism>
<dbReference type="InterPro" id="IPR017850">
    <property type="entry name" value="Alkaline_phosphatase_core_sf"/>
</dbReference>
<proteinExistence type="predicted"/>
<feature type="transmembrane region" description="Helical" evidence="1">
    <location>
        <begin position="97"/>
        <end position="115"/>
    </location>
</feature>
<dbReference type="AlphaFoldDB" id="A0AAU7CTS4"/>
<protein>
    <recommendedName>
        <fullName evidence="3">Sulfatase N-terminal domain-containing protein</fullName>
    </recommendedName>
</protein>
<accession>A0AAU7CTS4</accession>
<sequence>MLHPFLIGIFPILSLYSHNVYEASPRSLVAPISLVLTVTLAVWLLLWRLSRDGQRAALATSLVVALFFAFNHCLVVVDTTLQELSQLWVRRGYREHPWILLSILVLGAVPARNLIFRRLKNPGLWSSYLNVFALILVFLPSSHVVMARIREPAAPIIRAEGGIPLAPKPGRLPDIYFIILDAYARSDVMKELFDYDNEAFLNRLEQKGFFVARKSRSNYCQTTLSLSSILNCDYLDTLIDPSARDTETLSTLICDNLVIKSLRPLGYKFASFASGYDITECTKADLYLGPRHPADNFQMLVIRMTPLRFLPFKSEFWDYYTSLRLRTLFILDYLPQIAAEEAPTFTFAHIISPHHPFVFGENGEDVSPRVGNGPNATSRRTKDFDNPTSYRECYRKQAIFLTKQIERTIDRILAESPEPPIIILQSDHGSGLRHHLNDLEMTDLRERMSILNCYYFPDRNYEGLTDQITPVNSFRVVLKNIFGANLPQRSNQNLFSTYDDPFKFVDVTDRMNSDLDSKRIYTMPDSYPGLVH</sequence>
<geneLocation type="plasmid" evidence="2">
    <name>pSnCh</name>
</geneLocation>
<dbReference type="RefSeq" id="WP_406701361.1">
    <property type="nucleotide sequence ID" value="NZ_CP155448.1"/>
</dbReference>
<dbReference type="SUPFAM" id="SSF53649">
    <property type="entry name" value="Alkaline phosphatase-like"/>
    <property type="match status" value="1"/>
</dbReference>
<feature type="transmembrane region" description="Helical" evidence="1">
    <location>
        <begin position="127"/>
        <end position="146"/>
    </location>
</feature>
<gene>
    <name evidence="2" type="ORF">V5E97_40190</name>
</gene>
<keyword evidence="1" id="KW-0812">Transmembrane</keyword>